<dbReference type="InterPro" id="IPR019897">
    <property type="entry name" value="RidA_CS"/>
</dbReference>
<dbReference type="EMBL" id="NVSR01000050">
    <property type="protein sequence ID" value="PCI27739.1"/>
    <property type="molecule type" value="Genomic_DNA"/>
</dbReference>
<dbReference type="Proteomes" id="UP000218113">
    <property type="component" value="Unassembled WGS sequence"/>
</dbReference>
<dbReference type="AlphaFoldDB" id="A0A2A4T378"/>
<evidence type="ECO:0000313" key="2">
    <source>
        <dbReference type="EMBL" id="PCI27739.1"/>
    </source>
</evidence>
<dbReference type="CDD" id="cd00448">
    <property type="entry name" value="YjgF_YER057c_UK114_family"/>
    <property type="match status" value="1"/>
</dbReference>
<comment type="caution">
    <text evidence="2">The sequence shown here is derived from an EMBL/GenBank/DDBJ whole genome shotgun (WGS) entry which is preliminary data.</text>
</comment>
<protein>
    <submittedName>
        <fullName evidence="2">Reactive intermediate/imine deaminase</fullName>
    </submittedName>
</protein>
<gene>
    <name evidence="2" type="ORF">COB67_07840</name>
</gene>
<dbReference type="GO" id="GO:0019239">
    <property type="term" value="F:deaminase activity"/>
    <property type="evidence" value="ECO:0007669"/>
    <property type="project" value="TreeGrafter"/>
</dbReference>
<dbReference type="PANTHER" id="PTHR11803">
    <property type="entry name" value="2-IMINOBUTANOATE/2-IMINOPROPANOATE DEAMINASE RIDA"/>
    <property type="match status" value="1"/>
</dbReference>
<accession>A0A2A4T378</accession>
<evidence type="ECO:0000256" key="1">
    <source>
        <dbReference type="ARBA" id="ARBA00010552"/>
    </source>
</evidence>
<dbReference type="FunFam" id="3.30.1330.40:FF:000001">
    <property type="entry name" value="L-PSP family endoribonuclease"/>
    <property type="match status" value="1"/>
</dbReference>
<reference evidence="3" key="1">
    <citation type="submission" date="2017-08" db="EMBL/GenBank/DDBJ databases">
        <title>A dynamic microbial community with high functional redundancy inhabits the cold, oxic subseafloor aquifer.</title>
        <authorList>
            <person name="Tully B.J."/>
            <person name="Wheat C.G."/>
            <person name="Glazer B.T."/>
            <person name="Huber J.A."/>
        </authorList>
    </citation>
    <scope>NUCLEOTIDE SEQUENCE [LARGE SCALE GENOMIC DNA]</scope>
</reference>
<proteinExistence type="inferred from homology"/>
<dbReference type="Gene3D" id="3.30.1330.40">
    <property type="entry name" value="RutC-like"/>
    <property type="match status" value="1"/>
</dbReference>
<dbReference type="InterPro" id="IPR006175">
    <property type="entry name" value="YjgF/YER057c/UK114"/>
</dbReference>
<dbReference type="InterPro" id="IPR035959">
    <property type="entry name" value="RutC-like_sf"/>
</dbReference>
<evidence type="ECO:0000313" key="3">
    <source>
        <dbReference type="Proteomes" id="UP000218113"/>
    </source>
</evidence>
<dbReference type="Pfam" id="PF01042">
    <property type="entry name" value="Ribonuc_L-PSP"/>
    <property type="match status" value="1"/>
</dbReference>
<dbReference type="NCBIfam" id="TIGR00004">
    <property type="entry name" value="Rid family detoxifying hydrolase"/>
    <property type="match status" value="1"/>
</dbReference>
<organism evidence="2 3">
    <name type="scientific">SAR324 cluster bacterium</name>
    <dbReference type="NCBI Taxonomy" id="2024889"/>
    <lineage>
        <taxon>Bacteria</taxon>
        <taxon>Deltaproteobacteria</taxon>
        <taxon>SAR324 cluster</taxon>
    </lineage>
</organism>
<dbReference type="GO" id="GO:0005829">
    <property type="term" value="C:cytosol"/>
    <property type="evidence" value="ECO:0007669"/>
    <property type="project" value="TreeGrafter"/>
</dbReference>
<dbReference type="InterPro" id="IPR006056">
    <property type="entry name" value="RidA"/>
</dbReference>
<dbReference type="PANTHER" id="PTHR11803:SF58">
    <property type="entry name" value="PROTEIN HMF1-RELATED"/>
    <property type="match status" value="1"/>
</dbReference>
<comment type="similarity">
    <text evidence="1">Belongs to the RutC family.</text>
</comment>
<name>A0A2A4T378_9DELT</name>
<dbReference type="SUPFAM" id="SSF55298">
    <property type="entry name" value="YjgF-like"/>
    <property type="match status" value="1"/>
</dbReference>
<dbReference type="PROSITE" id="PS01094">
    <property type="entry name" value="UPF0076"/>
    <property type="match status" value="1"/>
</dbReference>
<sequence>MVKRFNAEKAPAAIGPYCHATIANGVLYSSGQIPLDPETNELVIGGIEVATDQVMKNLAAVLEEAGSSWDKVLKMNLFLTDMDDFPIVNEVYARYVGEYKPARSTVQVAKLPKGVSIEIDCIALISE</sequence>